<evidence type="ECO:0000313" key="2">
    <source>
        <dbReference type="EMBL" id="KAK3497462.1"/>
    </source>
</evidence>
<feature type="compositionally biased region" description="Polar residues" evidence="1">
    <location>
        <begin position="147"/>
        <end position="160"/>
    </location>
</feature>
<feature type="compositionally biased region" description="Low complexity" evidence="1">
    <location>
        <begin position="42"/>
        <end position="70"/>
    </location>
</feature>
<accession>A0AAJ0ICX7</accession>
<feature type="region of interest" description="Disordered" evidence="1">
    <location>
        <begin position="106"/>
        <end position="198"/>
    </location>
</feature>
<evidence type="ECO:0000313" key="3">
    <source>
        <dbReference type="Proteomes" id="UP001285908"/>
    </source>
</evidence>
<dbReference type="RefSeq" id="XP_062695726.1">
    <property type="nucleotide sequence ID" value="XM_062840659.1"/>
</dbReference>
<name>A0AAJ0ICX7_9PEZI</name>
<keyword evidence="3" id="KW-1185">Reference proteome</keyword>
<feature type="compositionally biased region" description="Basic and acidic residues" evidence="1">
    <location>
        <begin position="168"/>
        <end position="195"/>
    </location>
</feature>
<sequence length="237" mass="25230">MVPNTQNPSAQEVQEVHEFDANSSAKGPSTPRAFTNYSSPWISSLPATATTTISSPSLIPSPSSAAAATAQKQQLQPLNVTHPVISNFVVTGTDASFVGYRCTTPAGDTEGVLSVPSPSVSKPQTSRPEPDSEPEAGESKSGATPIGKTTAQVTTGQDTVTAILITPRARDADFTKREKREKEEKEEKEAEEAAKKSKIKKQTAAALFVCAEWWGADGRLGVSKFKKEEKRIGGKQK</sequence>
<proteinExistence type="predicted"/>
<organism evidence="2 3">
    <name type="scientific">Neurospora hispaniola</name>
    <dbReference type="NCBI Taxonomy" id="588809"/>
    <lineage>
        <taxon>Eukaryota</taxon>
        <taxon>Fungi</taxon>
        <taxon>Dikarya</taxon>
        <taxon>Ascomycota</taxon>
        <taxon>Pezizomycotina</taxon>
        <taxon>Sordariomycetes</taxon>
        <taxon>Sordariomycetidae</taxon>
        <taxon>Sordariales</taxon>
        <taxon>Sordariaceae</taxon>
        <taxon>Neurospora</taxon>
    </lineage>
</organism>
<reference evidence="2 3" key="1">
    <citation type="journal article" date="2023" name="Mol. Phylogenet. Evol.">
        <title>Genome-scale phylogeny and comparative genomics of the fungal order Sordariales.</title>
        <authorList>
            <person name="Hensen N."/>
            <person name="Bonometti L."/>
            <person name="Westerberg I."/>
            <person name="Brannstrom I.O."/>
            <person name="Guillou S."/>
            <person name="Cros-Aarteil S."/>
            <person name="Calhoun S."/>
            <person name="Haridas S."/>
            <person name="Kuo A."/>
            <person name="Mondo S."/>
            <person name="Pangilinan J."/>
            <person name="Riley R."/>
            <person name="LaButti K."/>
            <person name="Andreopoulos B."/>
            <person name="Lipzen A."/>
            <person name="Chen C."/>
            <person name="Yan M."/>
            <person name="Daum C."/>
            <person name="Ng V."/>
            <person name="Clum A."/>
            <person name="Steindorff A."/>
            <person name="Ohm R.A."/>
            <person name="Martin F."/>
            <person name="Silar P."/>
            <person name="Natvig D.O."/>
            <person name="Lalanne C."/>
            <person name="Gautier V."/>
            <person name="Ament-Velasquez S.L."/>
            <person name="Kruys A."/>
            <person name="Hutchinson M.I."/>
            <person name="Powell A.J."/>
            <person name="Barry K."/>
            <person name="Miller A.N."/>
            <person name="Grigoriev I.V."/>
            <person name="Debuchy R."/>
            <person name="Gladieux P."/>
            <person name="Hiltunen Thoren M."/>
            <person name="Johannesson H."/>
        </authorList>
    </citation>
    <scope>NUCLEOTIDE SEQUENCE [LARGE SCALE GENOMIC DNA]</scope>
    <source>
        <strain evidence="2 3">FGSC 10403</strain>
    </source>
</reference>
<dbReference type="Proteomes" id="UP001285908">
    <property type="component" value="Unassembled WGS sequence"/>
</dbReference>
<gene>
    <name evidence="2" type="ORF">B0T23DRAFT_438358</name>
</gene>
<dbReference type="GeneID" id="87878281"/>
<dbReference type="EMBL" id="JAULSX010000002">
    <property type="protein sequence ID" value="KAK3497462.1"/>
    <property type="molecule type" value="Genomic_DNA"/>
</dbReference>
<evidence type="ECO:0000256" key="1">
    <source>
        <dbReference type="SAM" id="MobiDB-lite"/>
    </source>
</evidence>
<protein>
    <submittedName>
        <fullName evidence="2">Uncharacterized protein</fullName>
    </submittedName>
</protein>
<feature type="region of interest" description="Disordered" evidence="1">
    <location>
        <begin position="1"/>
        <end position="71"/>
    </location>
</feature>
<dbReference type="AlphaFoldDB" id="A0AAJ0ICX7"/>
<feature type="compositionally biased region" description="Polar residues" evidence="1">
    <location>
        <begin position="1"/>
        <end position="12"/>
    </location>
</feature>
<feature type="compositionally biased region" description="Polar residues" evidence="1">
    <location>
        <begin position="21"/>
        <end position="41"/>
    </location>
</feature>
<comment type="caution">
    <text evidence="2">The sequence shown here is derived from an EMBL/GenBank/DDBJ whole genome shotgun (WGS) entry which is preliminary data.</text>
</comment>